<dbReference type="AlphaFoldDB" id="A0A4P9ZQ25"/>
<organism evidence="7 8">
    <name type="scientific">Dimargaris cristalligena</name>
    <dbReference type="NCBI Taxonomy" id="215637"/>
    <lineage>
        <taxon>Eukaryota</taxon>
        <taxon>Fungi</taxon>
        <taxon>Fungi incertae sedis</taxon>
        <taxon>Zoopagomycota</taxon>
        <taxon>Kickxellomycotina</taxon>
        <taxon>Dimargaritomycetes</taxon>
        <taxon>Dimargaritales</taxon>
        <taxon>Dimargaritaceae</taxon>
        <taxon>Dimargaris</taxon>
    </lineage>
</organism>
<evidence type="ECO:0000313" key="7">
    <source>
        <dbReference type="EMBL" id="RKP35473.1"/>
    </source>
</evidence>
<evidence type="ECO:0000256" key="5">
    <source>
        <dbReference type="ARBA" id="ARBA00023136"/>
    </source>
</evidence>
<dbReference type="SUPFAM" id="SSF81419">
    <property type="entry name" value="Mitochondrial cytochrome c oxidase subunit VIIa"/>
    <property type="match status" value="1"/>
</dbReference>
<keyword evidence="5 6" id="KW-0472">Membrane</keyword>
<comment type="subcellular location">
    <subcellularLocation>
        <location evidence="1">Mitochondrion inner membrane</location>
    </subcellularLocation>
</comment>
<dbReference type="Pfam" id="PF02238">
    <property type="entry name" value="COX7a"/>
    <property type="match status" value="1"/>
</dbReference>
<evidence type="ECO:0000256" key="4">
    <source>
        <dbReference type="ARBA" id="ARBA00023128"/>
    </source>
</evidence>
<evidence type="ECO:0000313" key="8">
    <source>
        <dbReference type="Proteomes" id="UP000268162"/>
    </source>
</evidence>
<sequence>MAFESIVNRRNRVPELQRLYQTNLKAPIYLRGGPRDKIVVYGAYSLLAFGVALTGYEFSKLLRGIKE</sequence>
<keyword evidence="6" id="KW-0812">Transmembrane</keyword>
<keyword evidence="3" id="KW-0999">Mitochondrion inner membrane</keyword>
<dbReference type="EMBL" id="ML002861">
    <property type="protein sequence ID" value="RKP35473.1"/>
    <property type="molecule type" value="Genomic_DNA"/>
</dbReference>
<dbReference type="Proteomes" id="UP000268162">
    <property type="component" value="Unassembled WGS sequence"/>
</dbReference>
<name>A0A4P9ZQ25_9FUNG</name>
<evidence type="ECO:0000256" key="2">
    <source>
        <dbReference type="ARBA" id="ARBA00009331"/>
    </source>
</evidence>
<evidence type="ECO:0000256" key="1">
    <source>
        <dbReference type="ARBA" id="ARBA00004273"/>
    </source>
</evidence>
<keyword evidence="4" id="KW-0496">Mitochondrion</keyword>
<feature type="transmembrane region" description="Helical" evidence="6">
    <location>
        <begin position="38"/>
        <end position="56"/>
    </location>
</feature>
<comment type="similarity">
    <text evidence="2">Belongs to the cytochrome c oxidase VIIa family.</text>
</comment>
<dbReference type="InterPro" id="IPR039297">
    <property type="entry name" value="COX7a"/>
</dbReference>
<evidence type="ECO:0000256" key="3">
    <source>
        <dbReference type="ARBA" id="ARBA00022792"/>
    </source>
</evidence>
<accession>A0A4P9ZQ25</accession>
<protein>
    <submittedName>
        <fullName evidence="7">Uncharacterized protein</fullName>
    </submittedName>
</protein>
<proteinExistence type="inferred from homology"/>
<gene>
    <name evidence="7" type="ORF">BJ085DRAFT_38476</name>
</gene>
<evidence type="ECO:0000256" key="6">
    <source>
        <dbReference type="SAM" id="Phobius"/>
    </source>
</evidence>
<dbReference type="InterPro" id="IPR036539">
    <property type="entry name" value="Cyt_c_oxidase_su7a_sf"/>
</dbReference>
<keyword evidence="8" id="KW-1185">Reference proteome</keyword>
<dbReference type="GO" id="GO:0005743">
    <property type="term" value="C:mitochondrial inner membrane"/>
    <property type="evidence" value="ECO:0007669"/>
    <property type="project" value="UniProtKB-SubCell"/>
</dbReference>
<keyword evidence="6" id="KW-1133">Transmembrane helix</keyword>
<dbReference type="Gene3D" id="4.10.91.10">
    <property type="entry name" value="Cytochrome c oxidase, subunit VIIa"/>
    <property type="match status" value="1"/>
</dbReference>
<reference evidence="8" key="1">
    <citation type="journal article" date="2018" name="Nat. Microbiol.">
        <title>Leveraging single-cell genomics to expand the fungal tree of life.</title>
        <authorList>
            <person name="Ahrendt S.R."/>
            <person name="Quandt C.A."/>
            <person name="Ciobanu D."/>
            <person name="Clum A."/>
            <person name="Salamov A."/>
            <person name="Andreopoulos B."/>
            <person name="Cheng J.F."/>
            <person name="Woyke T."/>
            <person name="Pelin A."/>
            <person name="Henrissat B."/>
            <person name="Reynolds N.K."/>
            <person name="Benny G.L."/>
            <person name="Smith M.E."/>
            <person name="James T.Y."/>
            <person name="Grigoriev I.V."/>
        </authorList>
    </citation>
    <scope>NUCLEOTIDE SEQUENCE [LARGE SCALE GENOMIC DNA]</scope>
    <source>
        <strain evidence="8">RSA 468</strain>
    </source>
</reference>
<dbReference type="GO" id="GO:0045277">
    <property type="term" value="C:respiratory chain complex IV"/>
    <property type="evidence" value="ECO:0007669"/>
    <property type="project" value="InterPro"/>
</dbReference>
<dbReference type="GO" id="GO:0006123">
    <property type="term" value="P:mitochondrial electron transport, cytochrome c to oxygen"/>
    <property type="evidence" value="ECO:0007669"/>
    <property type="project" value="InterPro"/>
</dbReference>